<reference evidence="2" key="1">
    <citation type="submission" date="2022-09" db="EMBL/GenBank/DDBJ databases">
        <title>genome sequence of Deinococcus rubellus.</title>
        <authorList>
            <person name="Srinivasan S."/>
        </authorList>
    </citation>
    <scope>NUCLEOTIDE SEQUENCE</scope>
    <source>
        <strain evidence="2">Ant6</strain>
    </source>
</reference>
<keyword evidence="1" id="KW-0732">Signal</keyword>
<proteinExistence type="predicted"/>
<feature type="signal peptide" evidence="1">
    <location>
        <begin position="1"/>
        <end position="21"/>
    </location>
</feature>
<dbReference type="RefSeq" id="WP_260558994.1">
    <property type="nucleotide sequence ID" value="NZ_BAABEC010000059.1"/>
</dbReference>
<accession>A0ABY5YCA3</accession>
<gene>
    <name evidence="2" type="ORF">N0D28_07915</name>
</gene>
<organism evidence="2 3">
    <name type="scientific">Deinococcus rubellus</name>
    <dbReference type="NCBI Taxonomy" id="1889240"/>
    <lineage>
        <taxon>Bacteria</taxon>
        <taxon>Thermotogati</taxon>
        <taxon>Deinococcota</taxon>
        <taxon>Deinococci</taxon>
        <taxon>Deinococcales</taxon>
        <taxon>Deinococcaceae</taxon>
        <taxon>Deinococcus</taxon>
    </lineage>
</organism>
<evidence type="ECO:0000313" key="3">
    <source>
        <dbReference type="Proteomes" id="UP001060261"/>
    </source>
</evidence>
<dbReference type="Gene3D" id="2.40.160.70">
    <property type="entry name" value="outer membrane protein from Thermus thermophilus HB27"/>
    <property type="match status" value="1"/>
</dbReference>
<protein>
    <submittedName>
        <fullName evidence="2">Porin family protein</fullName>
    </submittedName>
</protein>
<dbReference type="EMBL" id="CP104213">
    <property type="protein sequence ID" value="UWX62699.1"/>
    <property type="molecule type" value="Genomic_DNA"/>
</dbReference>
<sequence>MHAVRLLLATAGLSLAAAASAQPSVSPNAVFSPPLLSTVEVGLTGGYAAGGSGQVSVSRADLAGPLGVRLSLSRSSNDQPQANGQQTRRTLLAYGLDATYDFGQPMPGVATSFYGGLRYGQIISRLSGSGDQTTETTSGAPGLGMGAQIGYLLTNTFSFIAELGLDQYFGNKGEVSQNSQTTPTAERPGTVFRALLGVKYRF</sequence>
<dbReference type="Proteomes" id="UP001060261">
    <property type="component" value="Chromosome"/>
</dbReference>
<keyword evidence="3" id="KW-1185">Reference proteome</keyword>
<feature type="chain" id="PRO_5047469572" evidence="1">
    <location>
        <begin position="22"/>
        <end position="202"/>
    </location>
</feature>
<evidence type="ECO:0000313" key="2">
    <source>
        <dbReference type="EMBL" id="UWX62699.1"/>
    </source>
</evidence>
<name>A0ABY5YCA3_9DEIO</name>
<evidence type="ECO:0000256" key="1">
    <source>
        <dbReference type="SAM" id="SignalP"/>
    </source>
</evidence>